<name>A0A194X900_MOLSC</name>
<dbReference type="PANTHER" id="PTHR28288:SF2">
    <property type="entry name" value="PROTEASE B INHIBITOR 2"/>
    <property type="match status" value="1"/>
</dbReference>
<accession>A0A194X900</accession>
<dbReference type="Gene3D" id="3.30.70.80">
    <property type="entry name" value="Peptidase S8 propeptide/proteinase inhibitor I9"/>
    <property type="match status" value="1"/>
</dbReference>
<dbReference type="Proteomes" id="UP000070700">
    <property type="component" value="Unassembled WGS sequence"/>
</dbReference>
<dbReference type="EMBL" id="KQ947416">
    <property type="protein sequence ID" value="KUJ16646.1"/>
    <property type="molecule type" value="Genomic_DNA"/>
</dbReference>
<dbReference type="InParanoid" id="A0A194X900"/>
<dbReference type="RefSeq" id="XP_018071001.1">
    <property type="nucleotide sequence ID" value="XM_018219938.1"/>
</dbReference>
<comment type="similarity">
    <text evidence="1">Belongs to the protease inhibitor I9 family.</text>
</comment>
<dbReference type="SUPFAM" id="SSF54897">
    <property type="entry name" value="Protease propeptides/inhibitors"/>
    <property type="match status" value="1"/>
</dbReference>
<dbReference type="InterPro" id="IPR037045">
    <property type="entry name" value="S8pro/Inhibitor_I9_sf"/>
</dbReference>
<dbReference type="GO" id="GO:0042144">
    <property type="term" value="P:vacuole fusion, non-autophagic"/>
    <property type="evidence" value="ECO:0007669"/>
    <property type="project" value="TreeGrafter"/>
</dbReference>
<feature type="domain" description="Inhibitor I9" evidence="2">
    <location>
        <begin position="18"/>
        <end position="68"/>
    </location>
</feature>
<gene>
    <name evidence="3" type="ORF">LY89DRAFT_734740</name>
</gene>
<evidence type="ECO:0000259" key="2">
    <source>
        <dbReference type="Pfam" id="PF05922"/>
    </source>
</evidence>
<dbReference type="AlphaFoldDB" id="A0A194X900"/>
<dbReference type="PANTHER" id="PTHR28288">
    <property type="entry name" value="PROTEASE B INHIBITOR 2"/>
    <property type="match status" value="1"/>
</dbReference>
<evidence type="ECO:0000313" key="4">
    <source>
        <dbReference type="Proteomes" id="UP000070700"/>
    </source>
</evidence>
<dbReference type="OrthoDB" id="5518345at2759"/>
<dbReference type="InterPro" id="IPR010259">
    <property type="entry name" value="S8pro/Inhibitor_I9"/>
</dbReference>
<organism evidence="3 4">
    <name type="scientific">Mollisia scopiformis</name>
    <name type="common">Conifer needle endophyte fungus</name>
    <name type="synonym">Phialocephala scopiformis</name>
    <dbReference type="NCBI Taxonomy" id="149040"/>
    <lineage>
        <taxon>Eukaryota</taxon>
        <taxon>Fungi</taxon>
        <taxon>Dikarya</taxon>
        <taxon>Ascomycota</taxon>
        <taxon>Pezizomycotina</taxon>
        <taxon>Leotiomycetes</taxon>
        <taxon>Helotiales</taxon>
        <taxon>Mollisiaceae</taxon>
        <taxon>Mollisia</taxon>
    </lineage>
</organism>
<keyword evidence="4" id="KW-1185">Reference proteome</keyword>
<dbReference type="GeneID" id="28829664"/>
<dbReference type="GO" id="GO:0004866">
    <property type="term" value="F:endopeptidase inhibitor activity"/>
    <property type="evidence" value="ECO:0007669"/>
    <property type="project" value="TreeGrafter"/>
</dbReference>
<reference evidence="3 4" key="1">
    <citation type="submission" date="2015-10" db="EMBL/GenBank/DDBJ databases">
        <title>Full genome of DAOMC 229536 Phialocephala scopiformis, a fungal endophyte of spruce producing the potent anti-insectan compound rugulosin.</title>
        <authorList>
            <consortium name="DOE Joint Genome Institute"/>
            <person name="Walker A.K."/>
            <person name="Frasz S.L."/>
            <person name="Seifert K.A."/>
            <person name="Miller J.D."/>
            <person name="Mondo S.J."/>
            <person name="Labutti K."/>
            <person name="Lipzen A."/>
            <person name="Dockter R."/>
            <person name="Kennedy M."/>
            <person name="Grigoriev I.V."/>
            <person name="Spatafora J.W."/>
        </authorList>
    </citation>
    <scope>NUCLEOTIDE SEQUENCE [LARGE SCALE GENOMIC DNA]</scope>
    <source>
        <strain evidence="3 4">CBS 120377</strain>
    </source>
</reference>
<dbReference type="STRING" id="149040.A0A194X900"/>
<dbReference type="KEGG" id="psco:LY89DRAFT_734740"/>
<sequence>MVRHIVNCKTKADVEPAKKLVEEQGGKIVDTYTLIPAFVVDMPKDSVSAFESSPHIETVELDSEVKTQG</sequence>
<dbReference type="InterPro" id="IPR052471">
    <property type="entry name" value="PBI_I9"/>
</dbReference>
<protein>
    <recommendedName>
        <fullName evidence="2">Inhibitor I9 domain-containing protein</fullName>
    </recommendedName>
</protein>
<evidence type="ECO:0000256" key="1">
    <source>
        <dbReference type="ARBA" id="ARBA00038069"/>
    </source>
</evidence>
<dbReference type="Pfam" id="PF05922">
    <property type="entry name" value="Inhibitor_I9"/>
    <property type="match status" value="1"/>
</dbReference>
<proteinExistence type="inferred from homology"/>
<evidence type="ECO:0000313" key="3">
    <source>
        <dbReference type="EMBL" id="KUJ16646.1"/>
    </source>
</evidence>